<dbReference type="InterPro" id="IPR007553">
    <property type="entry name" value="2-thiour_desulf"/>
</dbReference>
<gene>
    <name evidence="1" type="ORF">JJB09_01900</name>
</gene>
<name>A0A936YL72_9HYPH</name>
<evidence type="ECO:0000313" key="2">
    <source>
        <dbReference type="Proteomes" id="UP000633219"/>
    </source>
</evidence>
<organism evidence="1 2">
    <name type="scientific">Rhizobium setariae</name>
    <dbReference type="NCBI Taxonomy" id="2801340"/>
    <lineage>
        <taxon>Bacteria</taxon>
        <taxon>Pseudomonadati</taxon>
        <taxon>Pseudomonadota</taxon>
        <taxon>Alphaproteobacteria</taxon>
        <taxon>Hyphomicrobiales</taxon>
        <taxon>Rhizobiaceae</taxon>
        <taxon>Rhizobium/Agrobacterium group</taxon>
        <taxon>Rhizobium</taxon>
    </lineage>
</organism>
<accession>A0A936YL72</accession>
<dbReference type="Pfam" id="PF04463">
    <property type="entry name" value="2-thiour_desulf"/>
    <property type="match status" value="1"/>
</dbReference>
<dbReference type="EMBL" id="JAEQNC010000001">
    <property type="protein sequence ID" value="MBL0370772.1"/>
    <property type="molecule type" value="Genomic_DNA"/>
</dbReference>
<proteinExistence type="predicted"/>
<sequence>MTAKILISACLMGKPVRYDGKGKLLSHDLISKWDREGRLVVFCPELAGGFAVPRPPAEIESGLAGADVLAGRARVIEISGRDVTEQFVLGAEKALAAAQEGGCAYALLIDGSPSCGSGFVYDGSFSGVRHAGSGVTAALLAAHGIEVFRPSEIEDLALKIDGNVG</sequence>
<comment type="caution">
    <text evidence="1">The sequence shown here is derived from an EMBL/GenBank/DDBJ whole genome shotgun (WGS) entry which is preliminary data.</text>
</comment>
<evidence type="ECO:0000313" key="1">
    <source>
        <dbReference type="EMBL" id="MBL0370772.1"/>
    </source>
</evidence>
<dbReference type="PANTHER" id="PTHR30087">
    <property type="entry name" value="INNER MEMBRANE PROTEIN"/>
    <property type="match status" value="1"/>
</dbReference>
<reference evidence="1" key="1">
    <citation type="submission" date="2021-01" db="EMBL/GenBank/DDBJ databases">
        <title>Rhizobium sp. strain KVB221 16S ribosomal RNA gene Genome sequencing and assembly.</title>
        <authorList>
            <person name="Kang M."/>
        </authorList>
    </citation>
    <scope>NUCLEOTIDE SEQUENCE</scope>
    <source>
        <strain evidence="1">KVB221</strain>
    </source>
</reference>
<dbReference type="Proteomes" id="UP000633219">
    <property type="component" value="Unassembled WGS sequence"/>
</dbReference>
<dbReference type="AlphaFoldDB" id="A0A936YL72"/>
<protein>
    <submittedName>
        <fullName evidence="1">DUF523 domain-containing protein</fullName>
    </submittedName>
</protein>
<keyword evidence="2" id="KW-1185">Reference proteome</keyword>
<dbReference type="PANTHER" id="PTHR30087:SF1">
    <property type="entry name" value="HYPOTHETICAL CYTOSOLIC PROTEIN"/>
    <property type="match status" value="1"/>
</dbReference>
<dbReference type="RefSeq" id="WP_201652218.1">
    <property type="nucleotide sequence ID" value="NZ_JAEQNC010000001.1"/>
</dbReference>